<protein>
    <submittedName>
        <fullName evidence="2">GNAT family N-acetyltransferase</fullName>
    </submittedName>
</protein>
<dbReference type="RefSeq" id="WP_244837128.1">
    <property type="nucleotide sequence ID" value="NZ_CP107006.1"/>
</dbReference>
<dbReference type="PANTHER" id="PTHR43792:SF1">
    <property type="entry name" value="N-ACETYLTRANSFERASE DOMAIN-CONTAINING PROTEIN"/>
    <property type="match status" value="1"/>
</dbReference>
<dbReference type="SUPFAM" id="SSF55729">
    <property type="entry name" value="Acyl-CoA N-acyltransferases (Nat)"/>
    <property type="match status" value="1"/>
</dbReference>
<dbReference type="InterPro" id="IPR051531">
    <property type="entry name" value="N-acetyltransferase"/>
</dbReference>
<sequence>MPTLNDRQILLRPLTTADAAAFYLLYNTQEEKPFEPGETPEQFTNRIMSYCEYIWTIALVDDPGKIIGDCALHHFETTTGEIQVGGALLPEYQGKGYMARAFTLVMDFAASTLGIRIFVGETTPGNFAAIKLVQKLGFEIAGSSGGNVVLKKFVQG</sequence>
<dbReference type="Proteomes" id="UP001162741">
    <property type="component" value="Chromosome"/>
</dbReference>
<name>A0ABY6J2D6_9BACT</name>
<dbReference type="CDD" id="cd04301">
    <property type="entry name" value="NAT_SF"/>
    <property type="match status" value="1"/>
</dbReference>
<keyword evidence="3" id="KW-1185">Reference proteome</keyword>
<dbReference type="InterPro" id="IPR000182">
    <property type="entry name" value="GNAT_dom"/>
</dbReference>
<dbReference type="Pfam" id="PF13302">
    <property type="entry name" value="Acetyltransf_3"/>
    <property type="match status" value="1"/>
</dbReference>
<accession>A0ABY6J2D6</accession>
<dbReference type="PANTHER" id="PTHR43792">
    <property type="entry name" value="GNAT FAMILY, PUTATIVE (AFU_ORTHOLOGUE AFUA_3G00765)-RELATED-RELATED"/>
    <property type="match status" value="1"/>
</dbReference>
<evidence type="ECO:0000313" key="3">
    <source>
        <dbReference type="Proteomes" id="UP001162741"/>
    </source>
</evidence>
<organism evidence="2 3">
    <name type="scientific">Chitinophaga horti</name>
    <dbReference type="NCBI Taxonomy" id="2920382"/>
    <lineage>
        <taxon>Bacteria</taxon>
        <taxon>Pseudomonadati</taxon>
        <taxon>Bacteroidota</taxon>
        <taxon>Chitinophagia</taxon>
        <taxon>Chitinophagales</taxon>
        <taxon>Chitinophagaceae</taxon>
        <taxon>Chitinophaga</taxon>
    </lineage>
</organism>
<reference evidence="2" key="1">
    <citation type="submission" date="2022-10" db="EMBL/GenBank/DDBJ databases">
        <title>Chitinophaga sp. nov., isolated from soil.</title>
        <authorList>
            <person name="Jeon C.O."/>
        </authorList>
    </citation>
    <scope>NUCLEOTIDE SEQUENCE</scope>
    <source>
        <strain evidence="2">R8</strain>
    </source>
</reference>
<proteinExistence type="predicted"/>
<gene>
    <name evidence="2" type="ORF">MKQ68_01740</name>
</gene>
<dbReference type="Gene3D" id="3.40.630.30">
    <property type="match status" value="1"/>
</dbReference>
<dbReference type="PROSITE" id="PS51186">
    <property type="entry name" value="GNAT"/>
    <property type="match status" value="1"/>
</dbReference>
<evidence type="ECO:0000259" key="1">
    <source>
        <dbReference type="PROSITE" id="PS51186"/>
    </source>
</evidence>
<evidence type="ECO:0000313" key="2">
    <source>
        <dbReference type="EMBL" id="UYQ93816.1"/>
    </source>
</evidence>
<dbReference type="InterPro" id="IPR016181">
    <property type="entry name" value="Acyl_CoA_acyltransferase"/>
</dbReference>
<dbReference type="EMBL" id="CP107006">
    <property type="protein sequence ID" value="UYQ93816.1"/>
    <property type="molecule type" value="Genomic_DNA"/>
</dbReference>
<feature type="domain" description="N-acetyltransferase" evidence="1">
    <location>
        <begin position="9"/>
        <end position="155"/>
    </location>
</feature>